<sequence length="51" mass="5476">MIDDRLSSVLPPSRRRISPSSPGARGPMRATDPAIASGSSVICRYLYGDEI</sequence>
<dbReference type="EMBL" id="JACIDW010000010">
    <property type="protein sequence ID" value="MBB3965505.1"/>
    <property type="molecule type" value="Genomic_DNA"/>
</dbReference>
<dbReference type="AlphaFoldDB" id="A0A7W6CQU7"/>
<evidence type="ECO:0000313" key="3">
    <source>
        <dbReference type="Proteomes" id="UP000582090"/>
    </source>
</evidence>
<proteinExistence type="predicted"/>
<evidence type="ECO:0000256" key="1">
    <source>
        <dbReference type="SAM" id="MobiDB-lite"/>
    </source>
</evidence>
<evidence type="ECO:0000313" key="2">
    <source>
        <dbReference type="EMBL" id="MBB3965505.1"/>
    </source>
</evidence>
<gene>
    <name evidence="2" type="ORF">GGQ67_003178</name>
</gene>
<reference evidence="2 3" key="1">
    <citation type="submission" date="2020-08" db="EMBL/GenBank/DDBJ databases">
        <title>Genomic Encyclopedia of Type Strains, Phase IV (KMG-IV): sequencing the most valuable type-strain genomes for metagenomic binning, comparative biology and taxonomic classification.</title>
        <authorList>
            <person name="Goeker M."/>
        </authorList>
    </citation>
    <scope>NUCLEOTIDE SEQUENCE [LARGE SCALE GENOMIC DNA]</scope>
    <source>
        <strain evidence="2 3">DSM 26575</strain>
    </source>
</reference>
<feature type="compositionally biased region" description="Low complexity" evidence="1">
    <location>
        <begin position="7"/>
        <end position="27"/>
    </location>
</feature>
<feature type="region of interest" description="Disordered" evidence="1">
    <location>
        <begin position="1"/>
        <end position="33"/>
    </location>
</feature>
<dbReference type="Proteomes" id="UP000582090">
    <property type="component" value="Unassembled WGS sequence"/>
</dbReference>
<protein>
    <submittedName>
        <fullName evidence="2">Uncharacterized protein</fullName>
    </submittedName>
</protein>
<accession>A0A7W6CQU7</accession>
<comment type="caution">
    <text evidence="2">The sequence shown here is derived from an EMBL/GenBank/DDBJ whole genome shotgun (WGS) entry which is preliminary data.</text>
</comment>
<keyword evidence="3" id="KW-1185">Reference proteome</keyword>
<name>A0A7W6CQU7_9HYPH</name>
<dbReference type="RefSeq" id="WP_210279660.1">
    <property type="nucleotide sequence ID" value="NZ_JACIDW010000010.1"/>
</dbReference>
<organism evidence="2 3">
    <name type="scientific">Rhizobium metallidurans</name>
    <dbReference type="NCBI Taxonomy" id="1265931"/>
    <lineage>
        <taxon>Bacteria</taxon>
        <taxon>Pseudomonadati</taxon>
        <taxon>Pseudomonadota</taxon>
        <taxon>Alphaproteobacteria</taxon>
        <taxon>Hyphomicrobiales</taxon>
        <taxon>Rhizobiaceae</taxon>
        <taxon>Rhizobium/Agrobacterium group</taxon>
        <taxon>Rhizobium</taxon>
    </lineage>
</organism>